<dbReference type="Pfam" id="PF01757">
    <property type="entry name" value="Acyl_transf_3"/>
    <property type="match status" value="1"/>
</dbReference>
<sequence length="373" mass="41119">MTKPNATASRRGSRGRVAVIMKQPIFLTDRKFFAPLHGLRGIAVLYVVVSHLGNGGLFLLPIPHDAIGKIGVWIFFALSAFLLTTHLCRDIESASSRVCTLLQYIIHRFFRIYPLYIIALIFHIIFGDISKKQLFGHLLLTQGRGELWAIPVEFQYYFIIPAIAISSLYLKKMHVCVLLVIALGAVLFYGTEQPASVFSNELNAFPKLAPFLLGSILALLHTSLQSRGSSFLIPLTCLMGLLVTTILYRCLAKGYLQDVFAPWLSMAIGASIVGLMYAILQSNSIGSLFAARPLVFLGEISFSVYLLHMFVIRAVVSRGHGLPGGIGAWISLSLCILCASISYWTIERIGIRTGRIIGQKLQSCFSPASTHNN</sequence>
<keyword evidence="3" id="KW-0808">Transferase</keyword>
<name>A0A6L6PTA5_9BURK</name>
<protein>
    <submittedName>
        <fullName evidence="3">Acyltransferase family protein</fullName>
    </submittedName>
</protein>
<dbReference type="OrthoDB" id="9814807at2"/>
<keyword evidence="3" id="KW-0012">Acyltransferase</keyword>
<keyword evidence="1" id="KW-0472">Membrane</keyword>
<dbReference type="GO" id="GO:0016020">
    <property type="term" value="C:membrane"/>
    <property type="evidence" value="ECO:0007669"/>
    <property type="project" value="TreeGrafter"/>
</dbReference>
<dbReference type="AlphaFoldDB" id="A0A6L6PTA5"/>
<feature type="transmembrane region" description="Helical" evidence="1">
    <location>
        <begin position="231"/>
        <end position="248"/>
    </location>
</feature>
<dbReference type="GO" id="GO:0016747">
    <property type="term" value="F:acyltransferase activity, transferring groups other than amino-acyl groups"/>
    <property type="evidence" value="ECO:0007669"/>
    <property type="project" value="InterPro"/>
</dbReference>
<proteinExistence type="predicted"/>
<evidence type="ECO:0000256" key="1">
    <source>
        <dbReference type="SAM" id="Phobius"/>
    </source>
</evidence>
<feature type="transmembrane region" description="Helical" evidence="1">
    <location>
        <begin position="147"/>
        <end position="170"/>
    </location>
</feature>
<evidence type="ECO:0000313" key="3">
    <source>
        <dbReference type="EMBL" id="MTW00509.1"/>
    </source>
</evidence>
<keyword evidence="1" id="KW-0812">Transmembrane</keyword>
<feature type="transmembrane region" description="Helical" evidence="1">
    <location>
        <begin position="260"/>
        <end position="280"/>
    </location>
</feature>
<dbReference type="RefSeq" id="WP_155436940.1">
    <property type="nucleotide sequence ID" value="NZ_WNLA01000001.1"/>
</dbReference>
<feature type="transmembrane region" description="Helical" evidence="1">
    <location>
        <begin position="175"/>
        <end position="192"/>
    </location>
</feature>
<dbReference type="InterPro" id="IPR050879">
    <property type="entry name" value="Acyltransferase_3"/>
</dbReference>
<evidence type="ECO:0000313" key="4">
    <source>
        <dbReference type="Proteomes" id="UP000484015"/>
    </source>
</evidence>
<comment type="caution">
    <text evidence="3">The sequence shown here is derived from an EMBL/GenBank/DDBJ whole genome shotgun (WGS) entry which is preliminary data.</text>
</comment>
<feature type="transmembrane region" description="Helical" evidence="1">
    <location>
        <begin position="39"/>
        <end position="60"/>
    </location>
</feature>
<keyword evidence="1" id="KW-1133">Transmembrane helix</keyword>
<dbReference type="PANTHER" id="PTHR23028">
    <property type="entry name" value="ACETYLTRANSFERASE"/>
    <property type="match status" value="1"/>
</dbReference>
<dbReference type="PANTHER" id="PTHR23028:SF53">
    <property type="entry name" value="ACYL_TRANSF_3 DOMAIN-CONTAINING PROTEIN"/>
    <property type="match status" value="1"/>
</dbReference>
<organism evidence="3 4">
    <name type="scientific">Pseudoduganella ginsengisoli</name>
    <dbReference type="NCBI Taxonomy" id="1462440"/>
    <lineage>
        <taxon>Bacteria</taxon>
        <taxon>Pseudomonadati</taxon>
        <taxon>Pseudomonadota</taxon>
        <taxon>Betaproteobacteria</taxon>
        <taxon>Burkholderiales</taxon>
        <taxon>Oxalobacteraceae</taxon>
        <taxon>Telluria group</taxon>
        <taxon>Pseudoduganella</taxon>
    </lineage>
</organism>
<feature type="transmembrane region" description="Helical" evidence="1">
    <location>
        <begin position="109"/>
        <end position="127"/>
    </location>
</feature>
<gene>
    <name evidence="3" type="ORF">GM668_00250</name>
</gene>
<accession>A0A6L6PTA5</accession>
<dbReference type="GO" id="GO:0000271">
    <property type="term" value="P:polysaccharide biosynthetic process"/>
    <property type="evidence" value="ECO:0007669"/>
    <property type="project" value="TreeGrafter"/>
</dbReference>
<feature type="transmembrane region" description="Helical" evidence="1">
    <location>
        <begin position="292"/>
        <end position="314"/>
    </location>
</feature>
<dbReference type="Proteomes" id="UP000484015">
    <property type="component" value="Unassembled WGS sequence"/>
</dbReference>
<keyword evidence="4" id="KW-1185">Reference proteome</keyword>
<evidence type="ECO:0000259" key="2">
    <source>
        <dbReference type="Pfam" id="PF01757"/>
    </source>
</evidence>
<feature type="transmembrane region" description="Helical" evidence="1">
    <location>
        <begin position="326"/>
        <end position="346"/>
    </location>
</feature>
<dbReference type="InterPro" id="IPR002656">
    <property type="entry name" value="Acyl_transf_3_dom"/>
</dbReference>
<feature type="domain" description="Acyltransferase 3" evidence="2">
    <location>
        <begin position="36"/>
        <end position="342"/>
    </location>
</feature>
<feature type="transmembrane region" description="Helical" evidence="1">
    <location>
        <begin position="66"/>
        <end position="88"/>
    </location>
</feature>
<reference evidence="3 4" key="1">
    <citation type="submission" date="2019-11" db="EMBL/GenBank/DDBJ databases">
        <title>Type strains purchased from KCTC, JCM and DSMZ.</title>
        <authorList>
            <person name="Lu H."/>
        </authorList>
    </citation>
    <scope>NUCLEOTIDE SEQUENCE [LARGE SCALE GENOMIC DNA]</scope>
    <source>
        <strain evidence="3 4">KCTC 42409</strain>
    </source>
</reference>
<dbReference type="EMBL" id="WNLA01000001">
    <property type="protein sequence ID" value="MTW00509.1"/>
    <property type="molecule type" value="Genomic_DNA"/>
</dbReference>